<dbReference type="AlphaFoldDB" id="A0AAN9EWK6"/>
<evidence type="ECO:0000313" key="3">
    <source>
        <dbReference type="Proteomes" id="UP001359559"/>
    </source>
</evidence>
<evidence type="ECO:0000256" key="1">
    <source>
        <dbReference type="SAM" id="MobiDB-lite"/>
    </source>
</evidence>
<organism evidence="2 3">
    <name type="scientific">Clitoria ternatea</name>
    <name type="common">Butterfly pea</name>
    <dbReference type="NCBI Taxonomy" id="43366"/>
    <lineage>
        <taxon>Eukaryota</taxon>
        <taxon>Viridiplantae</taxon>
        <taxon>Streptophyta</taxon>
        <taxon>Embryophyta</taxon>
        <taxon>Tracheophyta</taxon>
        <taxon>Spermatophyta</taxon>
        <taxon>Magnoliopsida</taxon>
        <taxon>eudicotyledons</taxon>
        <taxon>Gunneridae</taxon>
        <taxon>Pentapetalae</taxon>
        <taxon>rosids</taxon>
        <taxon>fabids</taxon>
        <taxon>Fabales</taxon>
        <taxon>Fabaceae</taxon>
        <taxon>Papilionoideae</taxon>
        <taxon>50 kb inversion clade</taxon>
        <taxon>NPAAA clade</taxon>
        <taxon>indigoferoid/millettioid clade</taxon>
        <taxon>Phaseoleae</taxon>
        <taxon>Clitoria</taxon>
    </lineage>
</organism>
<reference evidence="2 3" key="1">
    <citation type="submission" date="2024-01" db="EMBL/GenBank/DDBJ databases">
        <title>The genomes of 5 underutilized Papilionoideae crops provide insights into root nodulation and disease resistance.</title>
        <authorList>
            <person name="Yuan L."/>
        </authorList>
    </citation>
    <scope>NUCLEOTIDE SEQUENCE [LARGE SCALE GENOMIC DNA]</scope>
    <source>
        <strain evidence="2">LY-2023</strain>
        <tissue evidence="2">Leaf</tissue>
    </source>
</reference>
<accession>A0AAN9EWK6</accession>
<dbReference type="Proteomes" id="UP001359559">
    <property type="component" value="Unassembled WGS sequence"/>
</dbReference>
<proteinExistence type="predicted"/>
<feature type="region of interest" description="Disordered" evidence="1">
    <location>
        <begin position="217"/>
        <end position="253"/>
    </location>
</feature>
<feature type="compositionally biased region" description="Basic and acidic residues" evidence="1">
    <location>
        <begin position="235"/>
        <end position="253"/>
    </location>
</feature>
<dbReference type="EMBL" id="JAYKXN010000008">
    <property type="protein sequence ID" value="KAK7264394.1"/>
    <property type="molecule type" value="Genomic_DNA"/>
</dbReference>
<sequence length="273" mass="29020">MQYNVVALDTYIVTFALQIFTSLSPSSNLRHSASPNSTRTKSVSTAIIANATVTLLAPKPIYLFTTCFTVTFNSQELFVDNVDVGNVVFAVEAQDLRVELHGLGEIELVRVSGRSHEVAELPGETECTNEVLKEFSGAMEVGELGRFHGDKAVQVGEFGLEAAGGGLEGGEGGLEGGEGVVNVVEGGELGKKFVVAGEHFRAELVLKEADGMVELLGSGGRGTRGEGGEENDVEEKERERKAEKMGLEARESKAEDMEVGLLTVMVVTPSVTP</sequence>
<name>A0AAN9EWK6_CLITE</name>
<gene>
    <name evidence="2" type="ORF">RJT34_32003</name>
</gene>
<protein>
    <submittedName>
        <fullName evidence="2">Uncharacterized protein</fullName>
    </submittedName>
</protein>
<evidence type="ECO:0000313" key="2">
    <source>
        <dbReference type="EMBL" id="KAK7264394.1"/>
    </source>
</evidence>
<comment type="caution">
    <text evidence="2">The sequence shown here is derived from an EMBL/GenBank/DDBJ whole genome shotgun (WGS) entry which is preliminary data.</text>
</comment>
<keyword evidence="3" id="KW-1185">Reference proteome</keyword>